<sequence>MNGLRNSVYLILFTMIFTFPFTSVNADPEEEIALYSEAAIVIDAATGEVIFGKNEHREMYPASITKIVSGLVAIEEEILNETAEVSESAASVDGTRVYLLPGEEVSVEKLVQGLLINSGNDAGTALAEHAAGSERAYANMMNTFVEEKVGVENTNFTNPHGLYHPLHVTTASDMAEISRYAMENDTFRTIVGTRQMEWIGEGWDTTIYNHHRMLGNVEGVTGIKNGFVSQAGATLVTSVERNGSELIIVTLKAPSADESYRDTQKLIQYGFENLTTQHTWYEAGVEELVKYLTLQGTASAATESFPRVITIHPEKTSIVWKKWNGEIIYEQPLYR</sequence>
<evidence type="ECO:0000256" key="6">
    <source>
        <dbReference type="ARBA" id="ARBA00023316"/>
    </source>
</evidence>
<feature type="binding site" evidence="8">
    <location>
        <position position="224"/>
    </location>
    <ligand>
        <name>substrate</name>
    </ligand>
</feature>
<dbReference type="EMBL" id="FNIL01000001">
    <property type="protein sequence ID" value="SDN18181.1"/>
    <property type="molecule type" value="Genomic_DNA"/>
</dbReference>
<dbReference type="GO" id="GO:0009002">
    <property type="term" value="F:serine-type D-Ala-D-Ala carboxypeptidase activity"/>
    <property type="evidence" value="ECO:0007669"/>
    <property type="project" value="InterPro"/>
</dbReference>
<dbReference type="InterPro" id="IPR012338">
    <property type="entry name" value="Beta-lactam/transpept-like"/>
</dbReference>
<evidence type="ECO:0000313" key="12">
    <source>
        <dbReference type="Proteomes" id="UP000198778"/>
    </source>
</evidence>
<evidence type="ECO:0000256" key="8">
    <source>
        <dbReference type="PIRSR" id="PIRSR618044-2"/>
    </source>
</evidence>
<comment type="similarity">
    <text evidence="1 9">Belongs to the peptidase S11 family.</text>
</comment>
<dbReference type="PANTHER" id="PTHR21581">
    <property type="entry name" value="D-ALANYL-D-ALANINE CARBOXYPEPTIDASE"/>
    <property type="match status" value="1"/>
</dbReference>
<dbReference type="InterPro" id="IPR018044">
    <property type="entry name" value="Peptidase_S11"/>
</dbReference>
<dbReference type="RefSeq" id="WP_244516606.1">
    <property type="nucleotide sequence ID" value="NZ_FNIL01000001.1"/>
</dbReference>
<name>A0A1G9ZBD0_9BACI</name>
<dbReference type="GO" id="GO:0006508">
    <property type="term" value="P:proteolysis"/>
    <property type="evidence" value="ECO:0007669"/>
    <property type="project" value="InterPro"/>
</dbReference>
<dbReference type="SUPFAM" id="SSF56601">
    <property type="entry name" value="beta-lactamase/transpeptidase-like"/>
    <property type="match status" value="1"/>
</dbReference>
<feature type="domain" description="Peptidase S11 D-alanyl-D-alanine carboxypeptidase A N-terminal" evidence="10">
    <location>
        <begin position="33"/>
        <end position="254"/>
    </location>
</feature>
<evidence type="ECO:0000256" key="1">
    <source>
        <dbReference type="ARBA" id="ARBA00007164"/>
    </source>
</evidence>
<keyword evidence="3" id="KW-0378">Hydrolase</keyword>
<evidence type="ECO:0000256" key="3">
    <source>
        <dbReference type="ARBA" id="ARBA00022801"/>
    </source>
</evidence>
<evidence type="ECO:0000256" key="4">
    <source>
        <dbReference type="ARBA" id="ARBA00022960"/>
    </source>
</evidence>
<keyword evidence="4" id="KW-0133">Cell shape</keyword>
<protein>
    <submittedName>
        <fullName evidence="11">D-alanyl-D-alanine carboxypeptidase</fullName>
    </submittedName>
</protein>
<dbReference type="Gene3D" id="3.40.710.10">
    <property type="entry name" value="DD-peptidase/beta-lactamase superfamily"/>
    <property type="match status" value="1"/>
</dbReference>
<proteinExistence type="inferred from homology"/>
<dbReference type="AlphaFoldDB" id="A0A1G9ZBD0"/>
<evidence type="ECO:0000256" key="5">
    <source>
        <dbReference type="ARBA" id="ARBA00022984"/>
    </source>
</evidence>
<dbReference type="Proteomes" id="UP000198778">
    <property type="component" value="Unassembled WGS sequence"/>
</dbReference>
<keyword evidence="5" id="KW-0573">Peptidoglycan synthesis</keyword>
<keyword evidence="11" id="KW-0645">Protease</keyword>
<dbReference type="GO" id="GO:0009252">
    <property type="term" value="P:peptidoglycan biosynthetic process"/>
    <property type="evidence" value="ECO:0007669"/>
    <property type="project" value="UniProtKB-KW"/>
</dbReference>
<dbReference type="STRING" id="745820.SAMN04488053_10118"/>
<feature type="active site" description="Proton acceptor" evidence="7">
    <location>
        <position position="66"/>
    </location>
</feature>
<dbReference type="GO" id="GO:0008360">
    <property type="term" value="P:regulation of cell shape"/>
    <property type="evidence" value="ECO:0007669"/>
    <property type="project" value="UniProtKB-KW"/>
</dbReference>
<feature type="active site" evidence="7">
    <location>
        <position position="118"/>
    </location>
</feature>
<dbReference type="GO" id="GO:0071555">
    <property type="term" value="P:cell wall organization"/>
    <property type="evidence" value="ECO:0007669"/>
    <property type="project" value="UniProtKB-KW"/>
</dbReference>
<dbReference type="PANTHER" id="PTHR21581:SF6">
    <property type="entry name" value="TRAFFICKING PROTEIN PARTICLE COMPLEX SUBUNIT 12"/>
    <property type="match status" value="1"/>
</dbReference>
<evidence type="ECO:0000256" key="7">
    <source>
        <dbReference type="PIRSR" id="PIRSR618044-1"/>
    </source>
</evidence>
<reference evidence="12" key="1">
    <citation type="submission" date="2016-10" db="EMBL/GenBank/DDBJ databases">
        <authorList>
            <person name="Varghese N."/>
            <person name="Submissions S."/>
        </authorList>
    </citation>
    <scope>NUCLEOTIDE SEQUENCE [LARGE SCALE GENOMIC DNA]</scope>
    <source>
        <strain evidence="12">CGMCC 1.10369</strain>
    </source>
</reference>
<evidence type="ECO:0000256" key="9">
    <source>
        <dbReference type="RuleBase" id="RU004016"/>
    </source>
</evidence>
<organism evidence="11 12">
    <name type="scientific">Alkalicoccus daliensis</name>
    <dbReference type="NCBI Taxonomy" id="745820"/>
    <lineage>
        <taxon>Bacteria</taxon>
        <taxon>Bacillati</taxon>
        <taxon>Bacillota</taxon>
        <taxon>Bacilli</taxon>
        <taxon>Bacillales</taxon>
        <taxon>Bacillaceae</taxon>
        <taxon>Alkalicoccus</taxon>
    </lineage>
</organism>
<dbReference type="Pfam" id="PF00768">
    <property type="entry name" value="Peptidase_S11"/>
    <property type="match status" value="1"/>
</dbReference>
<keyword evidence="2" id="KW-0732">Signal</keyword>
<feature type="active site" description="Acyl-ester intermediate" evidence="7">
    <location>
        <position position="63"/>
    </location>
</feature>
<accession>A0A1G9ZBD0</accession>
<evidence type="ECO:0000256" key="2">
    <source>
        <dbReference type="ARBA" id="ARBA00022729"/>
    </source>
</evidence>
<keyword evidence="12" id="KW-1185">Reference proteome</keyword>
<evidence type="ECO:0000313" key="11">
    <source>
        <dbReference type="EMBL" id="SDN18181.1"/>
    </source>
</evidence>
<keyword evidence="11" id="KW-0121">Carboxypeptidase</keyword>
<keyword evidence="6" id="KW-0961">Cell wall biogenesis/degradation</keyword>
<evidence type="ECO:0000259" key="10">
    <source>
        <dbReference type="Pfam" id="PF00768"/>
    </source>
</evidence>
<dbReference type="InterPro" id="IPR001967">
    <property type="entry name" value="Peptidase_S11_N"/>
</dbReference>
<dbReference type="PRINTS" id="PR00725">
    <property type="entry name" value="DADACBPTASE1"/>
</dbReference>
<gene>
    <name evidence="11" type="ORF">SAMN04488053_10118</name>
</gene>